<proteinExistence type="predicted"/>
<dbReference type="PANTHER" id="PTHR46148">
    <property type="entry name" value="CHROMO DOMAIN-CONTAINING PROTEIN"/>
    <property type="match status" value="1"/>
</dbReference>
<feature type="domain" description="Tf2-1-like SH3-like" evidence="1">
    <location>
        <begin position="3"/>
        <end position="55"/>
    </location>
</feature>
<protein>
    <recommendedName>
        <fullName evidence="1">Tf2-1-like SH3-like domain-containing protein</fullName>
    </recommendedName>
</protein>
<dbReference type="Pfam" id="PF24626">
    <property type="entry name" value="SH3_Tf2-1"/>
    <property type="match status" value="1"/>
</dbReference>
<dbReference type="EMBL" id="KZ505021">
    <property type="protein sequence ID" value="PKU60629.1"/>
    <property type="molecule type" value="Genomic_DNA"/>
</dbReference>
<keyword evidence="3" id="KW-1185">Reference proteome</keyword>
<organism evidence="2 3">
    <name type="scientific">Dendrobium catenatum</name>
    <dbReference type="NCBI Taxonomy" id="906689"/>
    <lineage>
        <taxon>Eukaryota</taxon>
        <taxon>Viridiplantae</taxon>
        <taxon>Streptophyta</taxon>
        <taxon>Embryophyta</taxon>
        <taxon>Tracheophyta</taxon>
        <taxon>Spermatophyta</taxon>
        <taxon>Magnoliopsida</taxon>
        <taxon>Liliopsida</taxon>
        <taxon>Asparagales</taxon>
        <taxon>Orchidaceae</taxon>
        <taxon>Epidendroideae</taxon>
        <taxon>Malaxideae</taxon>
        <taxon>Dendrobiinae</taxon>
        <taxon>Dendrobium</taxon>
    </lineage>
</organism>
<dbReference type="Proteomes" id="UP000233837">
    <property type="component" value="Unassembled WGS sequence"/>
</dbReference>
<sequence length="88" mass="10418">MKWVTRFGQGGKLSPRYIGPFEIIKRVGPVAYKLALPRDMSDVHNIFHISRLRKWVTNESHRVPQKDIELQKDMTYIEEPELILERDV</sequence>
<reference evidence="2 3" key="1">
    <citation type="journal article" date="2016" name="Sci. Rep.">
        <title>The Dendrobium catenatum Lindl. genome sequence provides insights into polysaccharide synthase, floral development and adaptive evolution.</title>
        <authorList>
            <person name="Zhang G.Q."/>
            <person name="Xu Q."/>
            <person name="Bian C."/>
            <person name="Tsai W.C."/>
            <person name="Yeh C.M."/>
            <person name="Liu K.W."/>
            <person name="Yoshida K."/>
            <person name="Zhang L.S."/>
            <person name="Chang S.B."/>
            <person name="Chen F."/>
            <person name="Shi Y."/>
            <person name="Su Y.Y."/>
            <person name="Zhang Y.Q."/>
            <person name="Chen L.J."/>
            <person name="Yin Y."/>
            <person name="Lin M."/>
            <person name="Huang H."/>
            <person name="Deng H."/>
            <person name="Wang Z.W."/>
            <person name="Zhu S.L."/>
            <person name="Zhao X."/>
            <person name="Deng C."/>
            <person name="Niu S.C."/>
            <person name="Huang J."/>
            <person name="Wang M."/>
            <person name="Liu G.H."/>
            <person name="Yang H.J."/>
            <person name="Xiao X.J."/>
            <person name="Hsiao Y.Y."/>
            <person name="Wu W.L."/>
            <person name="Chen Y.Y."/>
            <person name="Mitsuda N."/>
            <person name="Ohme-Takagi M."/>
            <person name="Luo Y.B."/>
            <person name="Van de Peer Y."/>
            <person name="Liu Z.J."/>
        </authorList>
    </citation>
    <scope>NUCLEOTIDE SEQUENCE [LARGE SCALE GENOMIC DNA]</scope>
    <source>
        <tissue evidence="2">The whole plant</tissue>
    </source>
</reference>
<name>A0A2I0VB44_9ASPA</name>
<evidence type="ECO:0000259" key="1">
    <source>
        <dbReference type="Pfam" id="PF24626"/>
    </source>
</evidence>
<dbReference type="AlphaFoldDB" id="A0A2I0VB44"/>
<dbReference type="InterPro" id="IPR056924">
    <property type="entry name" value="SH3_Tf2-1"/>
</dbReference>
<gene>
    <name evidence="2" type="ORF">MA16_Dca028396</name>
</gene>
<reference evidence="2 3" key="2">
    <citation type="journal article" date="2017" name="Nature">
        <title>The Apostasia genome and the evolution of orchids.</title>
        <authorList>
            <person name="Zhang G.Q."/>
            <person name="Liu K.W."/>
            <person name="Li Z."/>
            <person name="Lohaus R."/>
            <person name="Hsiao Y.Y."/>
            <person name="Niu S.C."/>
            <person name="Wang J.Y."/>
            <person name="Lin Y.C."/>
            <person name="Xu Q."/>
            <person name="Chen L.J."/>
            <person name="Yoshida K."/>
            <person name="Fujiwara S."/>
            <person name="Wang Z.W."/>
            <person name="Zhang Y.Q."/>
            <person name="Mitsuda N."/>
            <person name="Wang M."/>
            <person name="Liu G.H."/>
            <person name="Pecoraro L."/>
            <person name="Huang H.X."/>
            <person name="Xiao X.J."/>
            <person name="Lin M."/>
            <person name="Wu X.Y."/>
            <person name="Wu W.L."/>
            <person name="Chen Y.Y."/>
            <person name="Chang S.B."/>
            <person name="Sakamoto S."/>
            <person name="Ohme-Takagi M."/>
            <person name="Yagi M."/>
            <person name="Zeng S.J."/>
            <person name="Shen C.Y."/>
            <person name="Yeh C.M."/>
            <person name="Luo Y.B."/>
            <person name="Tsai W.C."/>
            <person name="Van de Peer Y."/>
            <person name="Liu Z.J."/>
        </authorList>
    </citation>
    <scope>NUCLEOTIDE SEQUENCE [LARGE SCALE GENOMIC DNA]</scope>
    <source>
        <tissue evidence="2">The whole plant</tissue>
    </source>
</reference>
<evidence type="ECO:0000313" key="2">
    <source>
        <dbReference type="EMBL" id="PKU60629.1"/>
    </source>
</evidence>
<dbReference type="PANTHER" id="PTHR46148:SF60">
    <property type="entry name" value="CHROMO DOMAIN-CONTAINING PROTEIN"/>
    <property type="match status" value="1"/>
</dbReference>
<evidence type="ECO:0000313" key="3">
    <source>
        <dbReference type="Proteomes" id="UP000233837"/>
    </source>
</evidence>
<accession>A0A2I0VB44</accession>